<dbReference type="InterPro" id="IPR040707">
    <property type="entry name" value="FGAR-AT_N"/>
</dbReference>
<feature type="domain" description="PurM-like C-terminal" evidence="11">
    <location>
        <begin position="387"/>
        <end position="541"/>
    </location>
</feature>
<dbReference type="PROSITE" id="PS51273">
    <property type="entry name" value="GATASE_TYPE_1"/>
    <property type="match status" value="1"/>
</dbReference>
<dbReference type="SUPFAM" id="SSF56042">
    <property type="entry name" value="PurM C-terminal domain-like"/>
    <property type="match status" value="2"/>
</dbReference>
<dbReference type="PANTHER" id="PTHR10099">
    <property type="entry name" value="PHOSPHORIBOSYLFORMYLGLYCINAMIDINE SYNTHASE"/>
    <property type="match status" value="1"/>
</dbReference>
<feature type="binding site" evidence="10">
    <location>
        <position position="675"/>
    </location>
    <ligand>
        <name>Mg(2+)</name>
        <dbReference type="ChEBI" id="CHEBI:18420"/>
    </ligand>
</feature>
<comment type="catalytic activity">
    <reaction evidence="10">
        <text>N(2)-formyl-N(1)-(5-phospho-beta-D-ribosyl)glycinamide + L-glutamine + ATP + H2O = 2-formamido-N(1)-(5-O-phospho-beta-D-ribosyl)acetamidine + L-glutamate + ADP + phosphate + H(+)</text>
        <dbReference type="Rhea" id="RHEA:17129"/>
        <dbReference type="ChEBI" id="CHEBI:15377"/>
        <dbReference type="ChEBI" id="CHEBI:15378"/>
        <dbReference type="ChEBI" id="CHEBI:29985"/>
        <dbReference type="ChEBI" id="CHEBI:30616"/>
        <dbReference type="ChEBI" id="CHEBI:43474"/>
        <dbReference type="ChEBI" id="CHEBI:58359"/>
        <dbReference type="ChEBI" id="CHEBI:147286"/>
        <dbReference type="ChEBI" id="CHEBI:147287"/>
        <dbReference type="ChEBI" id="CHEBI:456216"/>
        <dbReference type="EC" id="6.3.5.3"/>
    </reaction>
</comment>
<dbReference type="InterPro" id="IPR036604">
    <property type="entry name" value="PurS-like_sf"/>
</dbReference>
<comment type="subunit">
    <text evidence="10">Monomer.</text>
</comment>
<dbReference type="InterPro" id="IPR010073">
    <property type="entry name" value="PurL_large"/>
</dbReference>
<dbReference type="SUPFAM" id="SSF109736">
    <property type="entry name" value="FGAM synthase PurL, linker domain"/>
    <property type="match status" value="1"/>
</dbReference>
<gene>
    <name evidence="10 15" type="primary">purL</name>
    <name evidence="15" type="synonym">purI</name>
    <name evidence="15" type="ORF">ES692_01930</name>
</gene>
<comment type="similarity">
    <text evidence="2 10">In the N-terminal section; belongs to the FGAMS family.</text>
</comment>
<dbReference type="AlphaFoldDB" id="A0A5C7BAW1"/>
<name>A0A5C7BAW1_9FLAO</name>
<evidence type="ECO:0000256" key="7">
    <source>
        <dbReference type="ARBA" id="ARBA00022840"/>
    </source>
</evidence>
<dbReference type="Proteomes" id="UP000321938">
    <property type="component" value="Unassembled WGS sequence"/>
</dbReference>
<dbReference type="InterPro" id="IPR036676">
    <property type="entry name" value="PurM-like_C_sf"/>
</dbReference>
<evidence type="ECO:0000256" key="5">
    <source>
        <dbReference type="ARBA" id="ARBA00022741"/>
    </source>
</evidence>
<dbReference type="Pfam" id="PF18072">
    <property type="entry name" value="FGAR-AT_linker"/>
    <property type="match status" value="1"/>
</dbReference>
<dbReference type="InterPro" id="IPR055181">
    <property type="entry name" value="FGAR-AT_PurM_N-like"/>
</dbReference>
<dbReference type="GO" id="GO:0006189">
    <property type="term" value="P:'de novo' IMP biosynthetic process"/>
    <property type="evidence" value="ECO:0007669"/>
    <property type="project" value="UniProtKB-UniRule"/>
</dbReference>
<evidence type="ECO:0000313" key="16">
    <source>
        <dbReference type="Proteomes" id="UP000321938"/>
    </source>
</evidence>
<dbReference type="GO" id="GO:0046872">
    <property type="term" value="F:metal ion binding"/>
    <property type="evidence" value="ECO:0007669"/>
    <property type="project" value="UniProtKB-KW"/>
</dbReference>
<evidence type="ECO:0000256" key="9">
    <source>
        <dbReference type="ARBA" id="ARBA00022962"/>
    </source>
</evidence>
<sequence>MIHFFGNQNSKVFAVQATKELSAQTIAKLTWLFGNQPKLEQASLDAFFVGPRAAMITPWSTNAVEITQNMGVIGIIRIEEFKNCKENFDGFDPMISEPYNGLNQASFTIDIQPESILNIENISAYNQQEGLALNDEEIEYLEGVSKKIGRPLTDSEVFGFSQVNSEHCRHKIFNGTFVIDGEEQTTSLFQMIKETSKQFPNDIVSAYKDNVAFIKGPKVEQFAPKTADKPDFYQTEDFNSVISIKAETHNFPTTVEPFNGAATGAGGEIRDRLAGGKGSLPLAGTAVYMTSYSRLEEKRPWEQKFEARDWLYQTPVDILIKASNGASDFGNKFGQPLITGSVLTFEHNENPSSSSSKPRKLGYDKVIMQAGGIGYAKAEQALKDTPKKGDKIVILGGENYRIGMGGAAVSSADTGEFASGIELNAVQRSNPEMQKRAANAIRGMVESEENFIVSIHDHGAGGHLNCLSELVEDTGGKIDLDKLPIGDPTLSAKEIIGNESQERMGLVIAKKHINTLQKIAERERSPMYTVGEVTGNNRFTFESKSKGDKPMDLALEDMFGSSPKTVLNDSTIIRKYKNPRYKTKNLQIYLEQVLQLEAVACKDWLTNKVDRCVGGKVAKQQCVGPLQIPLNNVGVMALDYNGKEGIATAIGHSPISGLIHPEAGSRNSITESLTNIIWAPLKDNLASISLSANWMWPCKNEGEDARLYKAVKAISEFAIDLGINVPTGKDSLSMKQKYPDGEVISPGTVIISAAANCNDISKVIEPVLKLNGGNIYYINISQDDFKLGGSSFNQTLNTIGNEAPDVKNANFLKNTFNTIQNLIKADKISAGHDVASGGLITTLLEMCFADKNLGADFDISSLNEKDSINVLFAENAGIVFQADSMVETILLENDIEFFNIGSVNNSETVTIKNNEDAFSFDVSEMRDIWYRTSFLLDQKQTANGLAKNRFDNYKKQPLQYTFPKHFTGKLPVYSNTSQKPKAAIIREKGSNSEREMANAMYLAGFDVKDVHMTDLISGRETLEDIKFVGAVGGFSNSDVLGSAKGWAGAFKYNAKAKKALKNFFKREDTLSVGICNGAQLWMELDLINPKHKVHGKLIHNDSKKHESSFTSVRIQDNNSVMLSSLAGTELGVWISHGEGKFNLPESEENYNIVAKYSYEGYPNNPNGSDFNTAMLSDKTGRHLVTMPHIERSTFQWNWANYPENRKDEISPWLEAFVNARLWIENKNV</sequence>
<comment type="caution">
    <text evidence="15">The sequence shown here is derived from an EMBL/GenBank/DDBJ whole genome shotgun (WGS) entry which is preliminary data.</text>
</comment>
<organism evidence="15 16">
    <name type="scientific">Psychroserpens burtonensis</name>
    <dbReference type="NCBI Taxonomy" id="49278"/>
    <lineage>
        <taxon>Bacteria</taxon>
        <taxon>Pseudomonadati</taxon>
        <taxon>Bacteroidota</taxon>
        <taxon>Flavobacteriia</taxon>
        <taxon>Flavobacteriales</taxon>
        <taxon>Flavobacteriaceae</taxon>
        <taxon>Psychroserpens</taxon>
    </lineage>
</organism>
<feature type="domain" description="Phosphoribosylformylglycinamidine synthase linker" evidence="12">
    <location>
        <begin position="122"/>
        <end position="171"/>
    </location>
</feature>
<dbReference type="SUPFAM" id="SSF52317">
    <property type="entry name" value="Class I glutamine amidotransferase-like"/>
    <property type="match status" value="1"/>
</dbReference>
<dbReference type="SUPFAM" id="SSF55326">
    <property type="entry name" value="PurM N-terminal domain-like"/>
    <property type="match status" value="2"/>
</dbReference>
<dbReference type="GO" id="GO:0005524">
    <property type="term" value="F:ATP binding"/>
    <property type="evidence" value="ECO:0007669"/>
    <property type="project" value="UniProtKB-UniRule"/>
</dbReference>
<dbReference type="RefSeq" id="WP_028873364.1">
    <property type="nucleotide sequence ID" value="NZ_VOSB01000002.1"/>
</dbReference>
<keyword evidence="10" id="KW-0963">Cytoplasm</keyword>
<dbReference type="SMART" id="SM01211">
    <property type="entry name" value="GATase_5"/>
    <property type="match status" value="1"/>
</dbReference>
<evidence type="ECO:0000256" key="1">
    <source>
        <dbReference type="ARBA" id="ARBA00004920"/>
    </source>
</evidence>
<dbReference type="OrthoDB" id="9804441at2"/>
<evidence type="ECO:0000259" key="14">
    <source>
        <dbReference type="Pfam" id="PF22689"/>
    </source>
</evidence>
<dbReference type="CDD" id="cd02204">
    <property type="entry name" value="PurL_repeat2"/>
    <property type="match status" value="1"/>
</dbReference>
<keyword evidence="16" id="KW-1185">Reference proteome</keyword>
<keyword evidence="8 10" id="KW-0460">Magnesium</keyword>
<reference evidence="15 16" key="1">
    <citation type="submission" date="2019-08" db="EMBL/GenBank/DDBJ databases">
        <title>Genome of Psychroserpens burtonensis ACAM 167.</title>
        <authorList>
            <person name="Bowman J.P."/>
        </authorList>
    </citation>
    <scope>NUCLEOTIDE SEQUENCE [LARGE SCALE GENOMIC DNA]</scope>
    <source>
        <strain evidence="15 16">ACAM 167</strain>
    </source>
</reference>
<feature type="domain" description="Phosphoribosylformylglycinamidine synthase N-terminal" evidence="13">
    <location>
        <begin position="12"/>
        <end position="80"/>
    </location>
</feature>
<dbReference type="EC" id="6.3.5.3" evidence="10"/>
<accession>A0A5C7BAW1</accession>
<dbReference type="Pfam" id="PF02769">
    <property type="entry name" value="AIRS_C"/>
    <property type="match status" value="2"/>
</dbReference>
<feature type="active site" description="Nucleophile" evidence="10">
    <location>
        <position position="1075"/>
    </location>
</feature>
<keyword evidence="9 10" id="KW-0315">Glutamine amidotransferase</keyword>
<comment type="subcellular location">
    <subcellularLocation>
        <location evidence="10">Cytoplasm</location>
    </subcellularLocation>
</comment>
<evidence type="ECO:0000256" key="4">
    <source>
        <dbReference type="ARBA" id="ARBA00022723"/>
    </source>
</evidence>
<dbReference type="InterPro" id="IPR029062">
    <property type="entry name" value="Class_I_gatase-like"/>
</dbReference>
<evidence type="ECO:0000259" key="12">
    <source>
        <dbReference type="Pfam" id="PF18072"/>
    </source>
</evidence>
<proteinExistence type="inferred from homology"/>
<dbReference type="PANTHER" id="PTHR10099:SF1">
    <property type="entry name" value="PHOSPHORIBOSYLFORMYLGLYCINAMIDINE SYNTHASE"/>
    <property type="match status" value="1"/>
</dbReference>
<evidence type="ECO:0000256" key="8">
    <source>
        <dbReference type="ARBA" id="ARBA00022842"/>
    </source>
</evidence>
<dbReference type="GO" id="GO:0005737">
    <property type="term" value="C:cytoplasm"/>
    <property type="evidence" value="ECO:0007669"/>
    <property type="project" value="UniProtKB-SubCell"/>
</dbReference>
<feature type="active site" evidence="10">
    <location>
        <position position="1188"/>
    </location>
</feature>
<feature type="domain" description="PurM-like C-terminal" evidence="11">
    <location>
        <begin position="801"/>
        <end position="908"/>
    </location>
</feature>
<dbReference type="NCBIfam" id="NF003672">
    <property type="entry name" value="PRK05297.1"/>
    <property type="match status" value="1"/>
</dbReference>
<comment type="caution">
    <text evidence="10">Lacks conserved residue(s) required for the propagation of feature annotation.</text>
</comment>
<feature type="binding site" evidence="10">
    <location>
        <begin position="260"/>
        <end position="271"/>
    </location>
    <ligand>
        <name>ATP</name>
        <dbReference type="ChEBI" id="CHEBI:30616"/>
    </ligand>
</feature>
<dbReference type="Pfam" id="PF13507">
    <property type="entry name" value="GATase_5"/>
    <property type="match status" value="1"/>
</dbReference>
<evidence type="ECO:0000259" key="13">
    <source>
        <dbReference type="Pfam" id="PF18076"/>
    </source>
</evidence>
<evidence type="ECO:0000256" key="3">
    <source>
        <dbReference type="ARBA" id="ARBA00022598"/>
    </source>
</evidence>
<dbReference type="InterPro" id="IPR041609">
    <property type="entry name" value="PurL_linker"/>
</dbReference>
<dbReference type="Gene3D" id="3.40.50.880">
    <property type="match status" value="1"/>
</dbReference>
<dbReference type="InterPro" id="IPR010918">
    <property type="entry name" value="PurM-like_C_dom"/>
</dbReference>
<evidence type="ECO:0000313" key="15">
    <source>
        <dbReference type="EMBL" id="TXE20042.1"/>
    </source>
</evidence>
<dbReference type="InterPro" id="IPR036921">
    <property type="entry name" value="PurM-like_N_sf"/>
</dbReference>
<dbReference type="SUPFAM" id="SSF82697">
    <property type="entry name" value="PurS-like"/>
    <property type="match status" value="1"/>
</dbReference>
<feature type="binding site" evidence="10">
    <location>
        <position position="833"/>
    </location>
    <ligand>
        <name>Mg(2+)</name>
        <dbReference type="ChEBI" id="CHEBI:18420"/>
    </ligand>
</feature>
<evidence type="ECO:0000256" key="6">
    <source>
        <dbReference type="ARBA" id="ARBA00022755"/>
    </source>
</evidence>
<dbReference type="GO" id="GO:0004642">
    <property type="term" value="F:phosphoribosylformylglycinamidine synthase activity"/>
    <property type="evidence" value="ECO:0007669"/>
    <property type="project" value="UniProtKB-UniRule"/>
</dbReference>
<dbReference type="Gene3D" id="3.30.1330.10">
    <property type="entry name" value="PurM-like, N-terminal domain"/>
    <property type="match status" value="2"/>
</dbReference>
<dbReference type="HAMAP" id="MF_00419">
    <property type="entry name" value="PurL_1"/>
    <property type="match status" value="1"/>
</dbReference>
<dbReference type="Gene3D" id="1.10.8.750">
    <property type="entry name" value="Phosphoribosylformylglycinamidine synthase, linker domain"/>
    <property type="match status" value="1"/>
</dbReference>
<keyword evidence="6 10" id="KW-0658">Purine biosynthesis</keyword>
<evidence type="ECO:0000256" key="2">
    <source>
        <dbReference type="ARBA" id="ARBA00008608"/>
    </source>
</evidence>
<evidence type="ECO:0000259" key="11">
    <source>
        <dbReference type="Pfam" id="PF02769"/>
    </source>
</evidence>
<dbReference type="Gene3D" id="3.90.650.10">
    <property type="entry name" value="PurM-like C-terminal domain"/>
    <property type="match status" value="2"/>
</dbReference>
<keyword evidence="5 10" id="KW-0547">Nucleotide-binding</keyword>
<keyword evidence="4 10" id="KW-0479">Metal-binding</keyword>
<dbReference type="Pfam" id="PF18076">
    <property type="entry name" value="FGAR-AT_N"/>
    <property type="match status" value="1"/>
</dbReference>
<feature type="binding site" evidence="10">
    <location>
        <position position="671"/>
    </location>
    <ligand>
        <name>Mg(2+)</name>
        <dbReference type="ChEBI" id="CHEBI:18420"/>
    </ligand>
</feature>
<feature type="domain" description="FGAR-AT PurM N-terminal-like" evidence="14">
    <location>
        <begin position="602"/>
        <end position="755"/>
    </location>
</feature>
<dbReference type="FunFam" id="3.40.50.880:FF:000055">
    <property type="entry name" value="Phosphoribosylformylglycinamidine synthase"/>
    <property type="match status" value="1"/>
</dbReference>
<protein>
    <recommendedName>
        <fullName evidence="10">Phosphoribosylformylglycinamidine synthase</fullName>
        <shortName evidence="10">FGAM synthase</shortName>
        <shortName evidence="10">FGAMS</shortName>
        <ecNumber evidence="10">6.3.5.3</ecNumber>
    </recommendedName>
    <alternativeName>
        <fullName evidence="10">Formylglycinamide ribonucleotide amidotransferase</fullName>
        <shortName evidence="10">FGAR amidotransferase</shortName>
        <shortName evidence="10">FGAR-AT</shortName>
    </alternativeName>
</protein>
<evidence type="ECO:0000256" key="10">
    <source>
        <dbReference type="HAMAP-Rule" id="MF_00419"/>
    </source>
</evidence>
<dbReference type="EMBL" id="VOSB01000002">
    <property type="protein sequence ID" value="TXE20042.1"/>
    <property type="molecule type" value="Genomic_DNA"/>
</dbReference>
<comment type="pathway">
    <text evidence="1 10">Purine metabolism; IMP biosynthesis via de novo pathway; 5-amino-1-(5-phospho-D-ribosyl)imidazole from N(2)-formyl-N(1)-(5-phospho-D-ribosyl)glycinamide: step 1/2.</text>
</comment>
<keyword evidence="7 10" id="KW-0067">ATP-binding</keyword>
<feature type="active site" evidence="10">
    <location>
        <position position="1190"/>
    </location>
</feature>
<dbReference type="STRING" id="1123037.GCA_000425305_00453"/>
<dbReference type="Pfam" id="PF22689">
    <property type="entry name" value="FGAR-AT_PurM_N-like"/>
    <property type="match status" value="1"/>
</dbReference>
<dbReference type="UniPathway" id="UPA00074">
    <property type="reaction ID" value="UER00128"/>
</dbReference>
<comment type="function">
    <text evidence="10">Phosphoribosylformylglycinamidine synthase involved in the purines biosynthetic pathway. Catalyzes the ATP-dependent conversion of formylglycinamide ribonucleotide (FGAR) and glutamine to yield formylglycinamidine ribonucleotide (FGAM) and glutamate.</text>
</comment>
<keyword evidence="3 10" id="KW-0436">Ligase</keyword>